<dbReference type="InterPro" id="IPR016040">
    <property type="entry name" value="NAD(P)-bd_dom"/>
</dbReference>
<gene>
    <name evidence="4" type="ORF">KP509_19G051100</name>
</gene>
<sequence>MAACQMTGICSSSSSGHALQMKAEGISAGKSSCFCGSSSSHLPVDLLLRGQRTTSSRHLITVMAQEARKGTRIFRFGKKQDDVPSEEPAEPTRPGTRLFRFGGPPKVADPEDDEDEEEKPFSGNFGTQIFKSFAKKSGAAVGTVSGALVPVAPKEISFSLPRRQDPKTVFVAGATGQIGARIVQKLLREGYNVRAGVRDLFVAQQLAEFATQYGVVSREEAKRLNVVEFDFKGVESIAKAIGSAAKVVVTIGASEDGPKSKVSFEDASNVVEAAKLANIANLVVVYEPGTGAGDENPLFGLASFFSDIFSKPVAVSIKELLDQIVDSDLCYTLVKTSLTDGMDDASSALQNIVLAKEGGPASLDQSTKIAKGQVASIVAEIVVNSTLAENKVVEAFTSASAADVPLSELLSSIPVDVRREAIAAAKAKAEEEAREKAARERADAEARAAVEEARKATQLAAQLEAEAKQLAAAEAKAASAAEKAQAQAAAAAASVESLASKIKELPGTQKLFAKAKGGDKPLSLPTFSIPSFPAMATNKAKATPTGSSKPQPNKPAPPPKKKQRDPVLATSPPPPPASKPQTNSIFGGLFTQETVYVDEV</sequence>
<dbReference type="InterPro" id="IPR036291">
    <property type="entry name" value="NAD(P)-bd_dom_sf"/>
</dbReference>
<dbReference type="PANTHER" id="PTHR47711:SF2">
    <property type="entry name" value="PROTEIN PLASTID TRANSCRIPTIONALLY ACTIVE 16, CHLOROPLASTIC"/>
    <property type="match status" value="1"/>
</dbReference>
<dbReference type="AlphaFoldDB" id="A0A8T2SNV0"/>
<dbReference type="Pfam" id="PF13460">
    <property type="entry name" value="NAD_binding_10"/>
    <property type="match status" value="1"/>
</dbReference>
<evidence type="ECO:0000259" key="3">
    <source>
        <dbReference type="Pfam" id="PF13460"/>
    </source>
</evidence>
<organism evidence="4 5">
    <name type="scientific">Ceratopteris richardii</name>
    <name type="common">Triangle waterfern</name>
    <dbReference type="NCBI Taxonomy" id="49495"/>
    <lineage>
        <taxon>Eukaryota</taxon>
        <taxon>Viridiplantae</taxon>
        <taxon>Streptophyta</taxon>
        <taxon>Embryophyta</taxon>
        <taxon>Tracheophyta</taxon>
        <taxon>Polypodiopsida</taxon>
        <taxon>Polypodiidae</taxon>
        <taxon>Polypodiales</taxon>
        <taxon>Pteridineae</taxon>
        <taxon>Pteridaceae</taxon>
        <taxon>Parkerioideae</taxon>
        <taxon>Ceratopteris</taxon>
    </lineage>
</organism>
<evidence type="ECO:0000313" key="4">
    <source>
        <dbReference type="EMBL" id="KAH7352544.1"/>
    </source>
</evidence>
<feature type="domain" description="NAD(P)-binding" evidence="3">
    <location>
        <begin position="173"/>
        <end position="382"/>
    </location>
</feature>
<feature type="region of interest" description="Disordered" evidence="2">
    <location>
        <begin position="77"/>
        <end position="120"/>
    </location>
</feature>
<dbReference type="OrthoDB" id="514963at2759"/>
<accession>A0A8T2SNV0</accession>
<name>A0A8T2SNV0_CERRI</name>
<proteinExistence type="predicted"/>
<evidence type="ECO:0000256" key="2">
    <source>
        <dbReference type="SAM" id="MobiDB-lite"/>
    </source>
</evidence>
<dbReference type="SUPFAM" id="SSF51735">
    <property type="entry name" value="NAD(P)-binding Rossmann-fold domains"/>
    <property type="match status" value="1"/>
</dbReference>
<keyword evidence="1" id="KW-0175">Coiled coil</keyword>
<dbReference type="EMBL" id="CM035424">
    <property type="protein sequence ID" value="KAH7352544.1"/>
    <property type="molecule type" value="Genomic_DNA"/>
</dbReference>
<evidence type="ECO:0000313" key="5">
    <source>
        <dbReference type="Proteomes" id="UP000825935"/>
    </source>
</evidence>
<dbReference type="Gene3D" id="3.40.50.720">
    <property type="entry name" value="NAD(P)-binding Rossmann-like Domain"/>
    <property type="match status" value="1"/>
</dbReference>
<feature type="coiled-coil region" evidence="1">
    <location>
        <begin position="422"/>
        <end position="501"/>
    </location>
</feature>
<dbReference type="Proteomes" id="UP000825935">
    <property type="component" value="Chromosome 19"/>
</dbReference>
<comment type="caution">
    <text evidence="4">The sequence shown here is derived from an EMBL/GenBank/DDBJ whole genome shotgun (WGS) entry which is preliminary data.</text>
</comment>
<dbReference type="OMA" id="MASPYRL"/>
<feature type="region of interest" description="Disordered" evidence="2">
    <location>
        <begin position="537"/>
        <end position="586"/>
    </location>
</feature>
<reference evidence="4" key="1">
    <citation type="submission" date="2021-08" db="EMBL/GenBank/DDBJ databases">
        <title>WGS assembly of Ceratopteris richardii.</title>
        <authorList>
            <person name="Marchant D.B."/>
            <person name="Chen G."/>
            <person name="Jenkins J."/>
            <person name="Shu S."/>
            <person name="Leebens-Mack J."/>
            <person name="Grimwood J."/>
            <person name="Schmutz J."/>
            <person name="Soltis P."/>
            <person name="Soltis D."/>
            <person name="Chen Z.-H."/>
        </authorList>
    </citation>
    <scope>NUCLEOTIDE SEQUENCE</scope>
    <source>
        <strain evidence="4">Whitten #5841</strain>
        <tissue evidence="4">Leaf</tissue>
    </source>
</reference>
<dbReference type="PANTHER" id="PTHR47711">
    <property type="entry name" value="PROTEIN PLASTID TRANSCRIPTIONALLY ACTIVE 16, CHLOROPLASTIC"/>
    <property type="match status" value="1"/>
</dbReference>
<evidence type="ECO:0000256" key="1">
    <source>
        <dbReference type="SAM" id="Coils"/>
    </source>
</evidence>
<keyword evidence="5" id="KW-1185">Reference proteome</keyword>
<protein>
    <recommendedName>
        <fullName evidence="3">NAD(P)-binding domain-containing protein</fullName>
    </recommendedName>
</protein>